<dbReference type="InterPro" id="IPR013783">
    <property type="entry name" value="Ig-like_fold"/>
</dbReference>
<keyword evidence="1" id="KW-0175">Coiled coil</keyword>
<sequence length="1301" mass="143233">MKNSKKGFGLVTTIVIAAVLFILTAALLTAAVLSMRLTTENINQRQAYLNAKSALGVVAAYYLNASPEDLDNSGLPVGKEADYFAFDADDGTFAQGFTKVAGLDEASEKKTYVKAAYTEEARALKLTAVAKYMGNGHAADQSLQLSRTYDVGYDQDNRITTAVRRLETGGEIRYVTVHVRPYPGSALHPYLYTWAYGDGTEDQQPNLDRTETLLSGGWGDSDMPTDLQGPQGAMYEEGNGWYYYTLEITDPQIHYFNAIVSKKGALRESGDNHAQTHEMFNLPVTQETYQDVYITLNHKTNDFTDFRGTTLDGKTQPNSLTQYVTSYVEADYTTVHVRMQGEVTDSWSAAPQLAVQNVDGSPLVDKNLTSYMDVVETVYTGGAMQYEGYGWYRINVPTDGDFIFTLTGSLNGENIQVDAGAVSGGTDHEIWVAVNKNGSAAVENDEASANRAFQEWGDSTAGDYTTVNVKGLALEEGGAAQVEIDYYLPPDDSGFTGMWTSQEQPMASNKGGKVQYYNVYMQKYKDSKNQLQSRSYTTYGDETVRAGNSRTCYYEEWYSFKIPTTESYTVAFRGLSGQSPAKETVPVQNMTGNIWITLDTDQEINGQLSDLSVYTFDPEENYAQGTTNVYFRDALEWAEPGGSIYAYSWGTETAEWPGTKMQYDREEGLYYIELASSSPFIIFNDGTQDRNTARQTGILSLQGVEGKILYDNKTATWENYIHPKTQLEQAIQDAVAELNRSTVKGVDADGNQGIEEVFFTVLQGIDGNSGVIQEAEAILQDASATSEQYREQAETLNRYVAAVHSCSEAVHQARTYLPGYDEYALYHANDIVFTQDSLQTLRDAHKEVMLVYGDSGVSYTEIASSALALQRVMDNMEQLLTGAEEGGAPGASQAIVALMDRAGWTAEASPLYRVRGEKYREDTPVTNVTGFDEKVIYTNSQGYYLYYISFSEEQNTARNVQFTVNANQSVPLDKIRAGEIWVYDNQKETWSKSGGDDSVVVYTSSISGSRGEEKLYQSKTGESFQLVFLYDTTVTYDGASYVIFAGVYPISVRDYPDGINLFSAKAKDFFTNPEQFGMAYGGKDAFAADVGWVTADGTLTSAGSSSSDYIDEAVNFLVGGRLAAYTPTQGLSNASLTAAELEAAGAGHSMTGSNGQFPSFAAYRAESIHFRWVQQGVTGKMPDLTGKDVSFYSETITFACTELSVYETASGALRGSFKVGKAENTGDFDHTIRFYTDVQIHIIKPDGLVDTQKSFMIRSGTYKLRGEVDLFAFNEELNKGTDGKVRSVDFMNLTGGSYSHD</sequence>
<comment type="caution">
    <text evidence="2">The sequence shown here is derived from an EMBL/GenBank/DDBJ whole genome shotgun (WGS) entry which is preliminary data.</text>
</comment>
<gene>
    <name evidence="2" type="ORF">IAD32_06485</name>
</gene>
<proteinExistence type="predicted"/>
<reference evidence="2" key="2">
    <citation type="journal article" date="2021" name="PeerJ">
        <title>Extensive microbial diversity within the chicken gut microbiome revealed by metagenomics and culture.</title>
        <authorList>
            <person name="Gilroy R."/>
            <person name="Ravi A."/>
            <person name="Getino M."/>
            <person name="Pursley I."/>
            <person name="Horton D.L."/>
            <person name="Alikhan N.F."/>
            <person name="Baker D."/>
            <person name="Gharbi K."/>
            <person name="Hall N."/>
            <person name="Watson M."/>
            <person name="Adriaenssens E.M."/>
            <person name="Foster-Nyarko E."/>
            <person name="Jarju S."/>
            <person name="Secka A."/>
            <person name="Antonio M."/>
            <person name="Oren A."/>
            <person name="Chaudhuri R.R."/>
            <person name="La Ragione R."/>
            <person name="Hildebrand F."/>
            <person name="Pallen M.J."/>
        </authorList>
    </citation>
    <scope>NUCLEOTIDE SEQUENCE</scope>
    <source>
        <strain evidence="2">ChiSjej1B19-3389</strain>
    </source>
</reference>
<accession>A0A9D1CV78</accession>
<dbReference type="Gene3D" id="2.60.40.10">
    <property type="entry name" value="Immunoglobulins"/>
    <property type="match status" value="1"/>
</dbReference>
<organism evidence="2 3">
    <name type="scientific">Candidatus Scatavimonas merdigallinarum</name>
    <dbReference type="NCBI Taxonomy" id="2840914"/>
    <lineage>
        <taxon>Bacteria</taxon>
        <taxon>Bacillati</taxon>
        <taxon>Bacillota</taxon>
        <taxon>Clostridia</taxon>
        <taxon>Eubacteriales</taxon>
        <taxon>Oscillospiraceae</taxon>
        <taxon>Oscillospiraceae incertae sedis</taxon>
        <taxon>Candidatus Scatavimonas</taxon>
    </lineage>
</organism>
<feature type="coiled-coil region" evidence="1">
    <location>
        <begin position="772"/>
        <end position="799"/>
    </location>
</feature>
<reference evidence="2" key="1">
    <citation type="submission" date="2020-10" db="EMBL/GenBank/DDBJ databases">
        <authorList>
            <person name="Gilroy R."/>
        </authorList>
    </citation>
    <scope>NUCLEOTIDE SEQUENCE</scope>
    <source>
        <strain evidence="2">ChiSjej1B19-3389</strain>
    </source>
</reference>
<dbReference type="Proteomes" id="UP000886787">
    <property type="component" value="Unassembled WGS sequence"/>
</dbReference>
<dbReference type="EMBL" id="DVFW01000028">
    <property type="protein sequence ID" value="HIQ80914.1"/>
    <property type="molecule type" value="Genomic_DNA"/>
</dbReference>
<evidence type="ECO:0000313" key="2">
    <source>
        <dbReference type="EMBL" id="HIQ80914.1"/>
    </source>
</evidence>
<protein>
    <submittedName>
        <fullName evidence="2">Starch-binding protein</fullName>
    </submittedName>
</protein>
<name>A0A9D1CV78_9FIRM</name>
<evidence type="ECO:0000313" key="3">
    <source>
        <dbReference type="Proteomes" id="UP000886787"/>
    </source>
</evidence>
<evidence type="ECO:0000256" key="1">
    <source>
        <dbReference type="SAM" id="Coils"/>
    </source>
</evidence>